<feature type="binding site" evidence="2">
    <location>
        <position position="106"/>
    </location>
    <ligand>
        <name>Mg(2+)</name>
        <dbReference type="ChEBI" id="CHEBI:18420"/>
    </ligand>
</feature>
<comment type="subunit">
    <text evidence="2">Homodimer.</text>
</comment>
<dbReference type="AlphaFoldDB" id="A0A2M9BPE8"/>
<comment type="subcellular location">
    <subcellularLocation>
        <location evidence="2">Cytoplasm</location>
    </subcellularLocation>
</comment>
<dbReference type="HAMAP" id="MF_00336">
    <property type="entry name" value="BioD"/>
    <property type="match status" value="1"/>
</dbReference>
<feature type="binding site" evidence="2">
    <location>
        <position position="50"/>
    </location>
    <ligand>
        <name>ATP</name>
        <dbReference type="ChEBI" id="CHEBI:30616"/>
    </ligand>
</feature>
<dbReference type="RefSeq" id="WP_100335514.1">
    <property type="nucleotide sequence ID" value="NZ_PGFA01000001.1"/>
</dbReference>
<evidence type="ECO:0000256" key="1">
    <source>
        <dbReference type="ARBA" id="ARBA00022756"/>
    </source>
</evidence>
<keyword evidence="4" id="KW-1185">Reference proteome</keyword>
<dbReference type="GO" id="GO:0000287">
    <property type="term" value="F:magnesium ion binding"/>
    <property type="evidence" value="ECO:0007669"/>
    <property type="project" value="UniProtKB-UniRule"/>
</dbReference>
<keyword evidence="2" id="KW-0963">Cytoplasm</keyword>
<feature type="binding site" evidence="2">
    <location>
        <position position="50"/>
    </location>
    <ligand>
        <name>Mg(2+)</name>
        <dbReference type="ChEBI" id="CHEBI:18420"/>
    </ligand>
</feature>
<comment type="cofactor">
    <cofactor evidence="2">
        <name>Mg(2+)</name>
        <dbReference type="ChEBI" id="CHEBI:18420"/>
    </cofactor>
</comment>
<dbReference type="EMBL" id="PGFA01000001">
    <property type="protein sequence ID" value="PJJ59826.1"/>
    <property type="molecule type" value="Genomic_DNA"/>
</dbReference>
<comment type="similarity">
    <text evidence="2">Belongs to the dethiobiotin synthetase family.</text>
</comment>
<dbReference type="InterPro" id="IPR027417">
    <property type="entry name" value="P-loop_NTPase"/>
</dbReference>
<name>A0A2M9BPE8_9BACT</name>
<dbReference type="GO" id="GO:0004141">
    <property type="term" value="F:dethiobiotin synthase activity"/>
    <property type="evidence" value="ECO:0007669"/>
    <property type="project" value="UniProtKB-UniRule"/>
</dbReference>
<dbReference type="PANTHER" id="PTHR43210:SF5">
    <property type="entry name" value="DETHIOBIOTIN SYNTHETASE"/>
    <property type="match status" value="1"/>
</dbReference>
<keyword evidence="2" id="KW-0547">Nucleotide-binding</keyword>
<accession>A0A2M9BPE8</accession>
<dbReference type="Proteomes" id="UP000228535">
    <property type="component" value="Unassembled WGS sequence"/>
</dbReference>
<dbReference type="OrthoDB" id="9802097at2"/>
<keyword evidence="2" id="KW-0479">Metal-binding</keyword>
<dbReference type="EC" id="6.3.3.3" evidence="2"/>
<dbReference type="UniPathway" id="UPA00078">
    <property type="reaction ID" value="UER00161"/>
</dbReference>
<proteinExistence type="inferred from homology"/>
<dbReference type="CDD" id="cd03109">
    <property type="entry name" value="DTBS"/>
    <property type="match status" value="1"/>
</dbReference>
<sequence>MSVSSSCPERLFVTGIGTDVGKTVVAAILTQALQADYWKPVQAGLEPTTDTATVRNLVSNPHSVFHPEAYRLQLPASPHAAAAAEHLTIQAGAFQLPVTANHLVVEGAGGLLVPLAPGLLLADLIAPLGLEVVVVSRNYLGSINHTLLTLEALQQRGLRVRGLVFNGEPTPATEDFIAQHTGLPIMPRVHPETDVSAATVSRYAPTFRAWFGL</sequence>
<keyword evidence="2" id="KW-0067">ATP-binding</keyword>
<dbReference type="Pfam" id="PF13500">
    <property type="entry name" value="AAA_26"/>
    <property type="match status" value="1"/>
</dbReference>
<comment type="caution">
    <text evidence="3">The sequence shown here is derived from an EMBL/GenBank/DDBJ whole genome shotgun (WGS) entry which is preliminary data.</text>
</comment>
<reference evidence="3 4" key="1">
    <citation type="submission" date="2017-11" db="EMBL/GenBank/DDBJ databases">
        <title>Genomic Encyclopedia of Archaeal and Bacterial Type Strains, Phase II (KMG-II): From Individual Species to Whole Genera.</title>
        <authorList>
            <person name="Goeker M."/>
        </authorList>
    </citation>
    <scope>NUCLEOTIDE SEQUENCE [LARGE SCALE GENOMIC DNA]</scope>
    <source>
        <strain evidence="3 4">DSM 11115</strain>
    </source>
</reference>
<evidence type="ECO:0000313" key="3">
    <source>
        <dbReference type="EMBL" id="PJJ59826.1"/>
    </source>
</evidence>
<feature type="binding site" evidence="2">
    <location>
        <position position="23"/>
    </location>
    <ligand>
        <name>Mg(2+)</name>
        <dbReference type="ChEBI" id="CHEBI:18420"/>
    </ligand>
</feature>
<comment type="catalytic activity">
    <reaction evidence="2">
        <text>(7R,8S)-7,8-diammoniononanoate + CO2 + ATP = (4R,5S)-dethiobiotin + ADP + phosphate + 3 H(+)</text>
        <dbReference type="Rhea" id="RHEA:15805"/>
        <dbReference type="ChEBI" id="CHEBI:15378"/>
        <dbReference type="ChEBI" id="CHEBI:16526"/>
        <dbReference type="ChEBI" id="CHEBI:30616"/>
        <dbReference type="ChEBI" id="CHEBI:43474"/>
        <dbReference type="ChEBI" id="CHEBI:149469"/>
        <dbReference type="ChEBI" id="CHEBI:149473"/>
        <dbReference type="ChEBI" id="CHEBI:456216"/>
        <dbReference type="EC" id="6.3.3.3"/>
    </reaction>
</comment>
<dbReference type="InterPro" id="IPR004472">
    <property type="entry name" value="DTB_synth_BioD"/>
</dbReference>
<feature type="binding site" evidence="2">
    <location>
        <begin position="106"/>
        <end position="109"/>
    </location>
    <ligand>
        <name>ATP</name>
        <dbReference type="ChEBI" id="CHEBI:30616"/>
    </ligand>
</feature>
<dbReference type="Gene3D" id="3.40.50.300">
    <property type="entry name" value="P-loop containing nucleotide triphosphate hydrolases"/>
    <property type="match status" value="1"/>
</dbReference>
<comment type="pathway">
    <text evidence="2">Cofactor biosynthesis; biotin biosynthesis; biotin from 7,8-diaminononanoate: step 1/2.</text>
</comment>
<feature type="binding site" evidence="2">
    <location>
        <begin position="19"/>
        <end position="24"/>
    </location>
    <ligand>
        <name>ATP</name>
        <dbReference type="ChEBI" id="CHEBI:30616"/>
    </ligand>
</feature>
<feature type="active site" evidence="2">
    <location>
        <position position="39"/>
    </location>
</feature>
<protein>
    <recommendedName>
        <fullName evidence="2">ATP-dependent dethiobiotin synthetase BioD</fullName>
        <ecNumber evidence="2">6.3.3.3</ecNumber>
    </recommendedName>
    <alternativeName>
        <fullName evidence="2">DTB synthetase</fullName>
        <shortName evidence="2">DTBS</shortName>
    </alternativeName>
    <alternativeName>
        <fullName evidence="2">Dethiobiotin synthase</fullName>
    </alternativeName>
</protein>
<evidence type="ECO:0000256" key="2">
    <source>
        <dbReference type="HAMAP-Rule" id="MF_00336"/>
    </source>
</evidence>
<dbReference type="PANTHER" id="PTHR43210">
    <property type="entry name" value="DETHIOBIOTIN SYNTHETASE"/>
    <property type="match status" value="1"/>
</dbReference>
<comment type="caution">
    <text evidence="2">Lacks conserved residue(s) required for the propagation of feature annotation.</text>
</comment>
<feature type="binding site" evidence="2">
    <location>
        <position position="192"/>
    </location>
    <ligand>
        <name>ATP</name>
        <dbReference type="ChEBI" id="CHEBI:30616"/>
    </ligand>
</feature>
<dbReference type="GO" id="GO:0009102">
    <property type="term" value="P:biotin biosynthetic process"/>
    <property type="evidence" value="ECO:0007669"/>
    <property type="project" value="UniProtKB-UniRule"/>
</dbReference>
<comment type="function">
    <text evidence="2">Catalyzes a mechanistically unusual reaction, the ATP-dependent insertion of CO2 between the N7 and N8 nitrogen atoms of 7,8-diaminopelargonic acid (DAPA, also called 7,8-diammoniononanoate) to form a ureido ring.</text>
</comment>
<dbReference type="GO" id="GO:0005524">
    <property type="term" value="F:ATP binding"/>
    <property type="evidence" value="ECO:0007669"/>
    <property type="project" value="UniProtKB-UniRule"/>
</dbReference>
<keyword evidence="2" id="KW-0460">Magnesium</keyword>
<dbReference type="PIRSF" id="PIRSF006755">
    <property type="entry name" value="DTB_synth"/>
    <property type="match status" value="1"/>
</dbReference>
<keyword evidence="1 2" id="KW-0093">Biotin biosynthesis</keyword>
<organism evidence="3 4">
    <name type="scientific">Hymenobacter chitinivorans DSM 11115</name>
    <dbReference type="NCBI Taxonomy" id="1121954"/>
    <lineage>
        <taxon>Bacteria</taxon>
        <taxon>Pseudomonadati</taxon>
        <taxon>Bacteroidota</taxon>
        <taxon>Cytophagia</taxon>
        <taxon>Cytophagales</taxon>
        <taxon>Hymenobacteraceae</taxon>
        <taxon>Hymenobacter</taxon>
    </lineage>
</organism>
<dbReference type="GO" id="GO:0005829">
    <property type="term" value="C:cytosol"/>
    <property type="evidence" value="ECO:0007669"/>
    <property type="project" value="TreeGrafter"/>
</dbReference>
<dbReference type="SUPFAM" id="SSF52540">
    <property type="entry name" value="P-loop containing nucleoside triphosphate hydrolases"/>
    <property type="match status" value="1"/>
</dbReference>
<evidence type="ECO:0000313" key="4">
    <source>
        <dbReference type="Proteomes" id="UP000228535"/>
    </source>
</evidence>
<dbReference type="NCBIfam" id="TIGR00347">
    <property type="entry name" value="bioD"/>
    <property type="match status" value="1"/>
</dbReference>
<keyword evidence="2" id="KW-0436">Ligase</keyword>
<gene>
    <name evidence="2" type="primary">bioD</name>
    <name evidence="3" type="ORF">CLV45_1248</name>
</gene>